<accession>A0A9W8L0E1</accession>
<reference evidence="3" key="1">
    <citation type="submission" date="2022-07" db="EMBL/GenBank/DDBJ databases">
        <title>Phylogenomic reconstructions and comparative analyses of Kickxellomycotina fungi.</title>
        <authorList>
            <person name="Reynolds N.K."/>
            <person name="Stajich J.E."/>
            <person name="Barry K."/>
            <person name="Grigoriev I.V."/>
            <person name="Crous P."/>
            <person name="Smith M.E."/>
        </authorList>
    </citation>
    <scope>NUCLEOTIDE SEQUENCE</scope>
    <source>
        <strain evidence="3">NRRL 3115</strain>
    </source>
</reference>
<feature type="transmembrane region" description="Helical" evidence="2">
    <location>
        <begin position="58"/>
        <end position="82"/>
    </location>
</feature>
<feature type="transmembrane region" description="Helical" evidence="2">
    <location>
        <begin position="135"/>
        <end position="161"/>
    </location>
</feature>
<feature type="transmembrane region" description="Helical" evidence="2">
    <location>
        <begin position="20"/>
        <end position="38"/>
    </location>
</feature>
<dbReference type="AlphaFoldDB" id="A0A9W8L0E1"/>
<keyword evidence="2" id="KW-1133">Transmembrane helix</keyword>
<dbReference type="SUPFAM" id="SSF81321">
    <property type="entry name" value="Family A G protein-coupled receptor-like"/>
    <property type="match status" value="1"/>
</dbReference>
<feature type="transmembrane region" description="Helical" evidence="2">
    <location>
        <begin position="785"/>
        <end position="806"/>
    </location>
</feature>
<evidence type="ECO:0000313" key="3">
    <source>
        <dbReference type="EMBL" id="KAJ2680614.1"/>
    </source>
</evidence>
<keyword evidence="2" id="KW-0472">Membrane</keyword>
<gene>
    <name evidence="3" type="ORF">GGI25_000587</name>
</gene>
<proteinExistence type="predicted"/>
<sequence length="815" mass="90626">MHYYPILDAAPSSVSSTAVSLAGSLFSLLGSIYVMISLNMLRKNTDADARKTWQSRHYLIFALACVNFVMSSSALISGSFFLVYGRISSAVGCTIGGMIEFWAQQADNACIIFIALVVYASVFKPSLWTQRRYWVQVNAAPVIGLIIFLPLVATIVSQIIWRFHSEELPYCWIPRVPVYARWVAIDGWRFLLVVGLILAYSRIAHKLFRKERMDRPRELWLEERHRPVVITVPQQYSAIDSALVSNATNDSRGLLSQSLYTIQKWAMSRLGRSNADGVAAPRGLRANAGSAVDEQSSNYFDIPQRSRRNSITIGVAKASRNYYEQLKQSFVNLIVRRFIITTDIPSPTISEGIFDNICKSHCAHRANDGCEVMSMSATHCDVYSSTEFTADYGNSISSRRRMGISRTQESLAAQAGSDSNVFVARFDDYEEAHGLKRWCSALSRLITKPSRQKVATEVPAYVPPFGYALRRSHTAPTLSTKQMDLCNSAFARPGTPRPAHSTVPARESTETSTSANYRVSQTPSPITAPGHCISPSRGIDSACCDILLSRESRNKRENNPITDDSNDSDTHVYAFEQTNGTGTTILGNHVGKPKQIFGPALTYTDDSNYIINDVVNNQPQIGIYTFKGTRVPEGAAGQESFSMYSDESAHIVGIEGIGKLSSLEEGNWASAVKKCRSDRLNATASHTNVSIGQLEEPSGRISRLYVYPLAYVFMWIPSLVYYVLSTYVYYTAFESPNGILHSHGKRAIDASNLPAHWTGEQNMHKVWPYYQHATTGIPGSSHLSWLAIIQALHLLNGAIDAILFWLTEHYFCEME</sequence>
<dbReference type="Proteomes" id="UP001151518">
    <property type="component" value="Unassembled WGS sequence"/>
</dbReference>
<comment type="caution">
    <text evidence="3">The sequence shown here is derived from an EMBL/GenBank/DDBJ whole genome shotgun (WGS) entry which is preliminary data.</text>
</comment>
<keyword evidence="2" id="KW-0812">Transmembrane</keyword>
<name>A0A9W8L0E1_9FUNG</name>
<feature type="region of interest" description="Disordered" evidence="1">
    <location>
        <begin position="491"/>
        <end position="532"/>
    </location>
</feature>
<feature type="transmembrane region" description="Helical" evidence="2">
    <location>
        <begin position="704"/>
        <end position="724"/>
    </location>
</feature>
<dbReference type="EMBL" id="JANBTW010000004">
    <property type="protein sequence ID" value="KAJ2680614.1"/>
    <property type="molecule type" value="Genomic_DNA"/>
</dbReference>
<evidence type="ECO:0000256" key="1">
    <source>
        <dbReference type="SAM" id="MobiDB-lite"/>
    </source>
</evidence>
<evidence type="ECO:0000313" key="4">
    <source>
        <dbReference type="Proteomes" id="UP001151518"/>
    </source>
</evidence>
<feature type="transmembrane region" description="Helical" evidence="2">
    <location>
        <begin position="102"/>
        <end position="123"/>
    </location>
</feature>
<feature type="transmembrane region" description="Helical" evidence="2">
    <location>
        <begin position="181"/>
        <end position="203"/>
    </location>
</feature>
<protein>
    <submittedName>
        <fullName evidence="3">Uncharacterized protein</fullName>
    </submittedName>
</protein>
<evidence type="ECO:0000256" key="2">
    <source>
        <dbReference type="SAM" id="Phobius"/>
    </source>
</evidence>
<feature type="compositionally biased region" description="Polar residues" evidence="1">
    <location>
        <begin position="510"/>
        <end position="525"/>
    </location>
</feature>
<organism evidence="3 4">
    <name type="scientific">Coemansia spiralis</name>
    <dbReference type="NCBI Taxonomy" id="417178"/>
    <lineage>
        <taxon>Eukaryota</taxon>
        <taxon>Fungi</taxon>
        <taxon>Fungi incertae sedis</taxon>
        <taxon>Zoopagomycota</taxon>
        <taxon>Kickxellomycotina</taxon>
        <taxon>Kickxellomycetes</taxon>
        <taxon>Kickxellales</taxon>
        <taxon>Kickxellaceae</taxon>
        <taxon>Coemansia</taxon>
    </lineage>
</organism>
<dbReference type="OrthoDB" id="5592134at2759"/>
<dbReference type="Gene3D" id="1.20.1070.10">
    <property type="entry name" value="Rhodopsin 7-helix transmembrane proteins"/>
    <property type="match status" value="1"/>
</dbReference>